<dbReference type="AlphaFoldDB" id="A0A1Y1HL14"/>
<dbReference type="Pfam" id="PF01370">
    <property type="entry name" value="Epimerase"/>
    <property type="match status" value="1"/>
</dbReference>
<accession>A0A1Y1HL14</accession>
<dbReference type="Proteomes" id="UP000054558">
    <property type="component" value="Unassembled WGS sequence"/>
</dbReference>
<proteinExistence type="predicted"/>
<dbReference type="OMA" id="HTAFDHD"/>
<dbReference type="InterPro" id="IPR001509">
    <property type="entry name" value="Epimerase_deHydtase"/>
</dbReference>
<dbReference type="OrthoDB" id="10262413at2759"/>
<protein>
    <recommendedName>
        <fullName evidence="1">NAD-dependent epimerase/dehydratase domain-containing protein</fullName>
    </recommendedName>
</protein>
<organism evidence="2 3">
    <name type="scientific">Klebsormidium nitens</name>
    <name type="common">Green alga</name>
    <name type="synonym">Ulothrix nitens</name>
    <dbReference type="NCBI Taxonomy" id="105231"/>
    <lineage>
        <taxon>Eukaryota</taxon>
        <taxon>Viridiplantae</taxon>
        <taxon>Streptophyta</taxon>
        <taxon>Klebsormidiophyceae</taxon>
        <taxon>Klebsormidiales</taxon>
        <taxon>Klebsormidiaceae</taxon>
        <taxon>Klebsormidium</taxon>
    </lineage>
</organism>
<feature type="domain" description="NAD-dependent epimerase/dehydratase" evidence="1">
    <location>
        <begin position="4"/>
        <end position="224"/>
    </location>
</feature>
<evidence type="ECO:0000313" key="3">
    <source>
        <dbReference type="Proteomes" id="UP000054558"/>
    </source>
</evidence>
<dbReference type="Gene3D" id="3.40.50.720">
    <property type="entry name" value="NAD(P)-binding Rossmann-like Domain"/>
    <property type="match status" value="1"/>
</dbReference>
<dbReference type="InterPro" id="IPR036291">
    <property type="entry name" value="NAD(P)-bd_dom_sf"/>
</dbReference>
<dbReference type="GO" id="GO:0005737">
    <property type="term" value="C:cytoplasm"/>
    <property type="evidence" value="ECO:0000318"/>
    <property type="project" value="GO_Central"/>
</dbReference>
<dbReference type="GO" id="GO:0004029">
    <property type="term" value="F:aldehyde dehydrogenase (NAD+) activity"/>
    <property type="evidence" value="ECO:0000318"/>
    <property type="project" value="GO_Central"/>
</dbReference>
<sequence length="307" mass="32476">MVHIFLTGASGYIGSVVVDLALKAGHSVRGLARSEASAAKLRAKGVEPVIGDLFSLDVLAAEAKKADAVLHLAFIHDFDKYDEAVAQDQRVIATFTEALAGTNKVLVVTSGTGVLQDTGDMIADERTAIQPGGGAAERAIAEQMCVQAASRGIRSAVMRLSLHVYGRNGSHFIPIQIATAEKDGVARYIGEGSNVTTVVHVDDVAAAFVLAVEKPFTPGTIFHLGDKYDTGMTGKKIAEAIAQRLSLSQVQSVSFEEASVVWGPFLAWAFSLTNQYSSGLAEKELGWSVPEGRSVLKYIAESGRVEA</sequence>
<keyword evidence="3" id="KW-1185">Reference proteome</keyword>
<gene>
    <name evidence="2" type="ORF">KFL_000020330</name>
</gene>
<dbReference type="STRING" id="105231.A0A1Y1HL14"/>
<name>A0A1Y1HL14_KLENI</name>
<reference evidence="2 3" key="1">
    <citation type="journal article" date="2014" name="Nat. Commun.">
        <title>Klebsormidium flaccidum genome reveals primary factors for plant terrestrial adaptation.</title>
        <authorList>
            <person name="Hori K."/>
            <person name="Maruyama F."/>
            <person name="Fujisawa T."/>
            <person name="Togashi T."/>
            <person name="Yamamoto N."/>
            <person name="Seo M."/>
            <person name="Sato S."/>
            <person name="Yamada T."/>
            <person name="Mori H."/>
            <person name="Tajima N."/>
            <person name="Moriyama T."/>
            <person name="Ikeuchi M."/>
            <person name="Watanabe M."/>
            <person name="Wada H."/>
            <person name="Kobayashi K."/>
            <person name="Saito M."/>
            <person name="Masuda T."/>
            <person name="Sasaki-Sekimoto Y."/>
            <person name="Mashiguchi K."/>
            <person name="Awai K."/>
            <person name="Shimojima M."/>
            <person name="Masuda S."/>
            <person name="Iwai M."/>
            <person name="Nobusawa T."/>
            <person name="Narise T."/>
            <person name="Kondo S."/>
            <person name="Saito H."/>
            <person name="Sato R."/>
            <person name="Murakawa M."/>
            <person name="Ihara Y."/>
            <person name="Oshima-Yamada Y."/>
            <person name="Ohtaka K."/>
            <person name="Satoh M."/>
            <person name="Sonobe K."/>
            <person name="Ishii M."/>
            <person name="Ohtani R."/>
            <person name="Kanamori-Sato M."/>
            <person name="Honoki R."/>
            <person name="Miyazaki D."/>
            <person name="Mochizuki H."/>
            <person name="Umetsu J."/>
            <person name="Higashi K."/>
            <person name="Shibata D."/>
            <person name="Kamiya Y."/>
            <person name="Sato N."/>
            <person name="Nakamura Y."/>
            <person name="Tabata S."/>
            <person name="Ida S."/>
            <person name="Kurokawa K."/>
            <person name="Ohta H."/>
        </authorList>
    </citation>
    <scope>NUCLEOTIDE SEQUENCE [LARGE SCALE GENOMIC DNA]</scope>
    <source>
        <strain evidence="2 3">NIES-2285</strain>
    </source>
</reference>
<evidence type="ECO:0000313" key="2">
    <source>
        <dbReference type="EMBL" id="GAQ77671.1"/>
    </source>
</evidence>
<dbReference type="SUPFAM" id="SSF51735">
    <property type="entry name" value="NAD(P)-binding Rossmann-fold domains"/>
    <property type="match status" value="1"/>
</dbReference>
<dbReference type="PANTHER" id="PTHR48079">
    <property type="entry name" value="PROTEIN YEEZ"/>
    <property type="match status" value="1"/>
</dbReference>
<dbReference type="EMBL" id="DF236951">
    <property type="protein sequence ID" value="GAQ77671.1"/>
    <property type="molecule type" value="Genomic_DNA"/>
</dbReference>
<dbReference type="InterPro" id="IPR051783">
    <property type="entry name" value="NAD(P)-dependent_oxidoreduct"/>
</dbReference>
<evidence type="ECO:0000259" key="1">
    <source>
        <dbReference type="Pfam" id="PF01370"/>
    </source>
</evidence>
<dbReference type="PANTHER" id="PTHR48079:SF6">
    <property type="entry name" value="NAD(P)-BINDING DOMAIN-CONTAINING PROTEIN-RELATED"/>
    <property type="match status" value="1"/>
</dbReference>